<sequence>MEVDADGGVDHCHLFTDLFGRLLQLSLAFIAVFMLYIKRKLEFPIRPLKVWALDVSKQGLGAMFIHYLSVILSILMVATSPEDYDECGIYFVNYLLDTTWGGFIMIVFLRIIDKAAARFGLMDMARCGDYGDPPQMRIWWAQLLAYLAALSLMKTVDVLTVWAFFTDIGYFSTRLFSAFAHHRHLELSIVMLVVPGCFNSAQFWIVDSYIKSDTNQLKFMPAVADDSEKRWIGQDIVAGFPPPPPSQGDESVKSVSPL</sequence>
<gene>
    <name evidence="3" type="ORF">PF002_g5196</name>
</gene>
<accession>A0A6A4A1W7</accession>
<feature type="transmembrane region" description="Helical" evidence="2">
    <location>
        <begin position="91"/>
        <end position="112"/>
    </location>
</feature>
<keyword evidence="2" id="KW-0472">Membrane</keyword>
<protein>
    <submittedName>
        <fullName evidence="3">Uncharacterized protein</fullName>
    </submittedName>
</protein>
<keyword evidence="2" id="KW-1133">Transmembrane helix</keyword>
<dbReference type="Pfam" id="PF12400">
    <property type="entry name" value="STIMATE"/>
    <property type="match status" value="1"/>
</dbReference>
<feature type="region of interest" description="Disordered" evidence="1">
    <location>
        <begin position="239"/>
        <end position="258"/>
    </location>
</feature>
<comment type="caution">
    <text evidence="3">The sequence shown here is derived from an EMBL/GenBank/DDBJ whole genome shotgun (WGS) entry which is preliminary data.</text>
</comment>
<organism evidence="3 4">
    <name type="scientific">Phytophthora fragariae</name>
    <dbReference type="NCBI Taxonomy" id="53985"/>
    <lineage>
        <taxon>Eukaryota</taxon>
        <taxon>Sar</taxon>
        <taxon>Stramenopiles</taxon>
        <taxon>Oomycota</taxon>
        <taxon>Peronosporomycetes</taxon>
        <taxon>Peronosporales</taxon>
        <taxon>Peronosporaceae</taxon>
        <taxon>Phytophthora</taxon>
    </lineage>
</organism>
<keyword evidence="2" id="KW-0812">Transmembrane</keyword>
<evidence type="ECO:0000256" key="1">
    <source>
        <dbReference type="SAM" id="MobiDB-lite"/>
    </source>
</evidence>
<dbReference type="EMBL" id="QXGD01000167">
    <property type="protein sequence ID" value="KAE9249671.1"/>
    <property type="molecule type" value="Genomic_DNA"/>
</dbReference>
<name>A0A6A4A1W7_9STRA</name>
<feature type="transmembrane region" description="Helical" evidence="2">
    <location>
        <begin position="185"/>
        <end position="206"/>
    </location>
</feature>
<dbReference type="GO" id="GO:0016020">
    <property type="term" value="C:membrane"/>
    <property type="evidence" value="ECO:0007669"/>
    <property type="project" value="TreeGrafter"/>
</dbReference>
<dbReference type="InterPro" id="IPR022127">
    <property type="entry name" value="STIMATE/YPL162C"/>
</dbReference>
<reference evidence="3 4" key="1">
    <citation type="submission" date="2018-08" db="EMBL/GenBank/DDBJ databases">
        <title>Genomic investigation of the strawberry pathogen Phytophthora fragariae indicates pathogenicity is determined by transcriptional variation in three key races.</title>
        <authorList>
            <person name="Adams T.M."/>
            <person name="Armitage A.D."/>
            <person name="Sobczyk M.K."/>
            <person name="Bates H.J."/>
            <person name="Dunwell J.M."/>
            <person name="Nellist C.F."/>
            <person name="Harrison R.J."/>
        </authorList>
    </citation>
    <scope>NUCLEOTIDE SEQUENCE [LARGE SCALE GENOMIC DNA]</scope>
    <source>
        <strain evidence="3 4">BC-1</strain>
    </source>
</reference>
<dbReference type="PANTHER" id="PTHR31735">
    <property type="entry name" value="VACUOLAR MEMBRANE PROTEIN YPL162C"/>
    <property type="match status" value="1"/>
</dbReference>
<evidence type="ECO:0000256" key="2">
    <source>
        <dbReference type="SAM" id="Phobius"/>
    </source>
</evidence>
<dbReference type="PANTHER" id="PTHR31735:SF1">
    <property type="entry name" value="VACUOLAR MEMBRANE PROTEIN YPL162C"/>
    <property type="match status" value="1"/>
</dbReference>
<dbReference type="Proteomes" id="UP000440367">
    <property type="component" value="Unassembled WGS sequence"/>
</dbReference>
<feature type="transmembrane region" description="Helical" evidence="2">
    <location>
        <begin position="18"/>
        <end position="37"/>
    </location>
</feature>
<evidence type="ECO:0000313" key="3">
    <source>
        <dbReference type="EMBL" id="KAE9249671.1"/>
    </source>
</evidence>
<proteinExistence type="predicted"/>
<feature type="transmembrane region" description="Helical" evidence="2">
    <location>
        <begin position="58"/>
        <end position="79"/>
    </location>
</feature>
<feature type="transmembrane region" description="Helical" evidence="2">
    <location>
        <begin position="143"/>
        <end position="165"/>
    </location>
</feature>
<dbReference type="AlphaFoldDB" id="A0A6A4A1W7"/>
<evidence type="ECO:0000313" key="4">
    <source>
        <dbReference type="Proteomes" id="UP000440367"/>
    </source>
</evidence>